<dbReference type="GO" id="GO:0009507">
    <property type="term" value="C:chloroplast"/>
    <property type="evidence" value="ECO:0007669"/>
    <property type="project" value="TreeGrafter"/>
</dbReference>
<accession>A9NP02</accession>
<keyword evidence="1" id="KW-0472">Membrane</keyword>
<keyword evidence="1" id="KW-0812">Transmembrane</keyword>
<proteinExistence type="evidence at transcript level"/>
<dbReference type="AlphaFoldDB" id="A9NP02"/>
<evidence type="ECO:0000256" key="1">
    <source>
        <dbReference type="SAM" id="Phobius"/>
    </source>
</evidence>
<evidence type="ECO:0000313" key="2">
    <source>
        <dbReference type="EMBL" id="ABK22363.1"/>
    </source>
</evidence>
<sequence>MAMVASAALLRVPTCSPVIVAIASQIEAAKNPHWVQSTFKVSSAGGSLRRPNLEEMFTCASYASRLRFHPNNRKMNGPSALFGGGGSGGNKDTDKKKFITKEQEPEQYWQTAAERDGVNPMLTPLPYIVIFGFLTPFIILGVAFANGWIKVPVR</sequence>
<dbReference type="EMBL" id="EF083012">
    <property type="protein sequence ID" value="ABK22363.1"/>
    <property type="molecule type" value="mRNA"/>
</dbReference>
<name>A9NP02_PICSI</name>
<evidence type="ECO:0008006" key="3">
    <source>
        <dbReference type="Google" id="ProtNLM"/>
    </source>
</evidence>
<reference evidence="2" key="1">
    <citation type="journal article" date="2008" name="BMC Genomics">
        <title>A conifer genomics resource of 200,000 spruce (Picea spp.) ESTs and 6,464 high-quality, sequence-finished full-length cDNAs for Sitka spruce (Picea sitchensis).</title>
        <authorList>
            <person name="Ralph S.G."/>
            <person name="Chun H.J."/>
            <person name="Kolosova N."/>
            <person name="Cooper D."/>
            <person name="Oddy C."/>
            <person name="Ritland C.E."/>
            <person name="Kirkpatrick R."/>
            <person name="Moore R."/>
            <person name="Barber S."/>
            <person name="Holt R.A."/>
            <person name="Jones S.J."/>
            <person name="Marra M.A."/>
            <person name="Douglas C.J."/>
            <person name="Ritland K."/>
            <person name="Bohlmann J."/>
        </authorList>
    </citation>
    <scope>NUCLEOTIDE SEQUENCE</scope>
    <source>
        <tissue evidence="2">Green portion of the leader tissue</tissue>
    </source>
</reference>
<dbReference type="PANTHER" id="PTHR36343:SF1">
    <property type="entry name" value="EXPRESSED PROTEIN"/>
    <property type="match status" value="1"/>
</dbReference>
<protein>
    <recommendedName>
        <fullName evidence="3">Transmembrane protein</fullName>
    </recommendedName>
</protein>
<dbReference type="PANTHER" id="PTHR36343">
    <property type="entry name" value="EXPRESSED PROTEIN"/>
    <property type="match status" value="1"/>
</dbReference>
<feature type="transmembrane region" description="Helical" evidence="1">
    <location>
        <begin position="125"/>
        <end position="149"/>
    </location>
</feature>
<keyword evidence="1" id="KW-1133">Transmembrane helix</keyword>
<organism evidence="2">
    <name type="scientific">Picea sitchensis</name>
    <name type="common">Sitka spruce</name>
    <name type="synonym">Pinus sitchensis</name>
    <dbReference type="NCBI Taxonomy" id="3332"/>
    <lineage>
        <taxon>Eukaryota</taxon>
        <taxon>Viridiplantae</taxon>
        <taxon>Streptophyta</taxon>
        <taxon>Embryophyta</taxon>
        <taxon>Tracheophyta</taxon>
        <taxon>Spermatophyta</taxon>
        <taxon>Pinopsida</taxon>
        <taxon>Pinidae</taxon>
        <taxon>Conifers I</taxon>
        <taxon>Pinales</taxon>
        <taxon>Pinaceae</taxon>
        <taxon>Picea</taxon>
    </lineage>
</organism>